<reference evidence="8 9" key="1">
    <citation type="journal article" date="2016" name="Nat. Commun.">
        <title>Thousands of microbial genomes shed light on interconnected biogeochemical processes in an aquifer system.</title>
        <authorList>
            <person name="Anantharaman K."/>
            <person name="Brown C.T."/>
            <person name="Hug L.A."/>
            <person name="Sharon I."/>
            <person name="Castelle C.J."/>
            <person name="Probst A.J."/>
            <person name="Thomas B.C."/>
            <person name="Singh A."/>
            <person name="Wilkins M.J."/>
            <person name="Karaoz U."/>
            <person name="Brodie E.L."/>
            <person name="Williams K.H."/>
            <person name="Hubbard S.S."/>
            <person name="Banfield J.F."/>
        </authorList>
    </citation>
    <scope>NUCLEOTIDE SEQUENCE [LARGE SCALE GENOMIC DNA]</scope>
</reference>
<evidence type="ECO:0000256" key="6">
    <source>
        <dbReference type="ARBA" id="ARBA00022884"/>
    </source>
</evidence>
<proteinExistence type="inferred from homology"/>
<dbReference type="InterPro" id="IPR038570">
    <property type="entry name" value="HicA_sf"/>
</dbReference>
<dbReference type="GO" id="GO:0003729">
    <property type="term" value="F:mRNA binding"/>
    <property type="evidence" value="ECO:0007669"/>
    <property type="project" value="InterPro"/>
</dbReference>
<evidence type="ECO:0000256" key="1">
    <source>
        <dbReference type="ARBA" id="ARBA00006620"/>
    </source>
</evidence>
<sequence>MRSDDLIRILKKQSYILHTKKGSHFTFKHPKTRVRVTIPHHKGVTLKPGLLHGVLKQLGWGIEDLIKFKK</sequence>
<dbReference type="Gene3D" id="3.30.920.30">
    <property type="entry name" value="Hypothetical protein"/>
    <property type="match status" value="1"/>
</dbReference>
<evidence type="ECO:0000256" key="5">
    <source>
        <dbReference type="ARBA" id="ARBA00022801"/>
    </source>
</evidence>
<keyword evidence="2" id="KW-1277">Toxin-antitoxin system</keyword>
<evidence type="ECO:0000256" key="4">
    <source>
        <dbReference type="ARBA" id="ARBA00022759"/>
    </source>
</evidence>
<keyword evidence="6" id="KW-0694">RNA-binding</keyword>
<comment type="similarity">
    <text evidence="1">Belongs to the HicA mRNA interferase family.</text>
</comment>
<dbReference type="Pfam" id="PF07927">
    <property type="entry name" value="HicA_toxin"/>
    <property type="match status" value="1"/>
</dbReference>
<dbReference type="Proteomes" id="UP000177588">
    <property type="component" value="Unassembled WGS sequence"/>
</dbReference>
<dbReference type="InterPro" id="IPR012933">
    <property type="entry name" value="HicA_mRNA_interferase"/>
</dbReference>
<dbReference type="GO" id="GO:0016787">
    <property type="term" value="F:hydrolase activity"/>
    <property type="evidence" value="ECO:0007669"/>
    <property type="project" value="UniProtKB-KW"/>
</dbReference>
<protein>
    <recommendedName>
        <fullName evidence="10">Toxin HicA</fullName>
    </recommendedName>
</protein>
<dbReference type="AlphaFoldDB" id="A0A1G1WEC2"/>
<dbReference type="STRING" id="1802597.A2Z24_02530"/>
<dbReference type="GO" id="GO:0004519">
    <property type="term" value="F:endonuclease activity"/>
    <property type="evidence" value="ECO:0007669"/>
    <property type="project" value="UniProtKB-KW"/>
</dbReference>
<evidence type="ECO:0000313" key="8">
    <source>
        <dbReference type="EMBL" id="OGY26028.1"/>
    </source>
</evidence>
<comment type="caution">
    <text evidence="8">The sequence shown here is derived from an EMBL/GenBank/DDBJ whole genome shotgun (WGS) entry which is preliminary data.</text>
</comment>
<keyword evidence="3" id="KW-0540">Nuclease</keyword>
<evidence type="ECO:0000256" key="2">
    <source>
        <dbReference type="ARBA" id="ARBA00022649"/>
    </source>
</evidence>
<keyword evidence="5" id="KW-0378">Hydrolase</keyword>
<evidence type="ECO:0000256" key="3">
    <source>
        <dbReference type="ARBA" id="ARBA00022722"/>
    </source>
</evidence>
<organism evidence="8 9">
    <name type="scientific">Candidatus Woykebacteria bacterium RBG_16_44_10</name>
    <dbReference type="NCBI Taxonomy" id="1802597"/>
    <lineage>
        <taxon>Bacteria</taxon>
        <taxon>Candidatus Woykeibacteriota</taxon>
    </lineage>
</organism>
<keyword evidence="4" id="KW-0255">Endonuclease</keyword>
<keyword evidence="7" id="KW-0346">Stress response</keyword>
<evidence type="ECO:0000256" key="7">
    <source>
        <dbReference type="ARBA" id="ARBA00023016"/>
    </source>
</evidence>
<dbReference type="EMBL" id="MHCT01000017">
    <property type="protein sequence ID" value="OGY26028.1"/>
    <property type="molecule type" value="Genomic_DNA"/>
</dbReference>
<name>A0A1G1WEC2_9BACT</name>
<dbReference type="SUPFAM" id="SSF54786">
    <property type="entry name" value="YcfA/nrd intein domain"/>
    <property type="match status" value="1"/>
</dbReference>
<evidence type="ECO:0008006" key="10">
    <source>
        <dbReference type="Google" id="ProtNLM"/>
    </source>
</evidence>
<evidence type="ECO:0000313" key="9">
    <source>
        <dbReference type="Proteomes" id="UP000177588"/>
    </source>
</evidence>
<accession>A0A1G1WEC2</accession>
<gene>
    <name evidence="8" type="ORF">A2Z24_02530</name>
</gene>